<name>A0A4Y8KVU7_9BACT</name>
<protein>
    <submittedName>
        <fullName evidence="10">TolC family protein</fullName>
    </submittedName>
</protein>
<keyword evidence="8" id="KW-0175">Coiled coil</keyword>
<dbReference type="Proteomes" id="UP000297861">
    <property type="component" value="Unassembled WGS sequence"/>
</dbReference>
<evidence type="ECO:0000256" key="7">
    <source>
        <dbReference type="ARBA" id="ARBA00023237"/>
    </source>
</evidence>
<gene>
    <name evidence="10" type="ORF">E2605_15650</name>
</gene>
<feature type="chain" id="PRO_5021412637" evidence="9">
    <location>
        <begin position="20"/>
        <end position="444"/>
    </location>
</feature>
<evidence type="ECO:0000256" key="3">
    <source>
        <dbReference type="ARBA" id="ARBA00022448"/>
    </source>
</evidence>
<dbReference type="PANTHER" id="PTHR30026:SF20">
    <property type="entry name" value="OUTER MEMBRANE PROTEIN TOLC"/>
    <property type="match status" value="1"/>
</dbReference>
<evidence type="ECO:0000256" key="6">
    <source>
        <dbReference type="ARBA" id="ARBA00023136"/>
    </source>
</evidence>
<keyword evidence="11" id="KW-1185">Reference proteome</keyword>
<evidence type="ECO:0000256" key="4">
    <source>
        <dbReference type="ARBA" id="ARBA00022452"/>
    </source>
</evidence>
<feature type="coiled-coil region" evidence="8">
    <location>
        <begin position="329"/>
        <end position="356"/>
    </location>
</feature>
<dbReference type="GO" id="GO:0009279">
    <property type="term" value="C:cell outer membrane"/>
    <property type="evidence" value="ECO:0007669"/>
    <property type="project" value="UniProtKB-SubCell"/>
</dbReference>
<keyword evidence="7" id="KW-0998">Cell outer membrane</keyword>
<dbReference type="STRING" id="1121485.GCA_000426485_03379"/>
<dbReference type="OrthoDB" id="9811587at2"/>
<dbReference type="GO" id="GO:0015288">
    <property type="term" value="F:porin activity"/>
    <property type="evidence" value="ECO:0007669"/>
    <property type="project" value="TreeGrafter"/>
</dbReference>
<dbReference type="Pfam" id="PF02321">
    <property type="entry name" value="OEP"/>
    <property type="match status" value="2"/>
</dbReference>
<keyword evidence="5" id="KW-0812">Transmembrane</keyword>
<feature type="signal peptide" evidence="9">
    <location>
        <begin position="1"/>
        <end position="19"/>
    </location>
</feature>
<sequence length="444" mass="50101">MRKYLVAACLIFCTIGAGAQTTWSLRQCIDYAVKNNIEIKQEELKVKGAEVDLNTSKNSRLPNLNSSVSHTFNFGRAISPSTNGYMATNMANTSISISSSTPLFTGFKITNDIKAKEFDLLAATEGLKKAKENMELQITSYFLDVLFKKEILKVYEEQVTLTQKQEERTSILVESGKVALSQLYDIKAQLAKDQLNVTTSDNDLKNSLLNLAQALNLQSAEGFDVEAPDVEGVQLADNVLAGLMRPDEVYQRALDIKPHVKEAAFNVESSKKNLKVAQSGYWPTLSFNLGYSTAFQRVYNTDNVSFKNQFNNNGSEYIGFSLSIPIFNRFEVRNQVRQARLNIENQELNLDNVKLALYKEIQQAYQNAVSAQAKYISTEKAYDAALESFKYAEERYQIGKTSVFEYSESQTKLISSKSEQLQAKYDFVFRSKILDFYQGKEIEI</sequence>
<reference evidence="10 11" key="1">
    <citation type="submission" date="2019-03" db="EMBL/GenBank/DDBJ databases">
        <title>San Antonio Military Medical Center submission to MRSN (WRAIR), pending publication.</title>
        <authorList>
            <person name="Blyth D.M."/>
            <person name="Mccarthy S.L."/>
            <person name="Schall S.E."/>
            <person name="Stam J.A."/>
            <person name="Ong A.C."/>
            <person name="Mcgann P.T."/>
        </authorList>
    </citation>
    <scope>NUCLEOTIDE SEQUENCE [LARGE SCALE GENOMIC DNA]</scope>
    <source>
        <strain evidence="10 11">MRSN571793</strain>
    </source>
</reference>
<dbReference type="SUPFAM" id="SSF56954">
    <property type="entry name" value="Outer membrane efflux proteins (OEP)"/>
    <property type="match status" value="1"/>
</dbReference>
<comment type="caution">
    <text evidence="10">The sequence shown here is derived from an EMBL/GenBank/DDBJ whole genome shotgun (WGS) entry which is preliminary data.</text>
</comment>
<organism evidence="10 11">
    <name type="scientific">Dysgonomonas capnocytophagoides</name>
    <dbReference type="NCBI Taxonomy" id="45254"/>
    <lineage>
        <taxon>Bacteria</taxon>
        <taxon>Pseudomonadati</taxon>
        <taxon>Bacteroidota</taxon>
        <taxon>Bacteroidia</taxon>
        <taxon>Bacteroidales</taxon>
        <taxon>Dysgonomonadaceae</taxon>
        <taxon>Dysgonomonas</taxon>
    </lineage>
</organism>
<keyword evidence="3" id="KW-0813">Transport</keyword>
<evidence type="ECO:0000256" key="5">
    <source>
        <dbReference type="ARBA" id="ARBA00022692"/>
    </source>
</evidence>
<keyword evidence="6" id="KW-0472">Membrane</keyword>
<evidence type="ECO:0000313" key="11">
    <source>
        <dbReference type="Proteomes" id="UP000297861"/>
    </source>
</evidence>
<evidence type="ECO:0000256" key="9">
    <source>
        <dbReference type="SAM" id="SignalP"/>
    </source>
</evidence>
<dbReference type="InterPro" id="IPR051906">
    <property type="entry name" value="TolC-like"/>
</dbReference>
<comment type="subcellular location">
    <subcellularLocation>
        <location evidence="1">Cell outer membrane</location>
    </subcellularLocation>
</comment>
<accession>A0A4Y8KVU7</accession>
<evidence type="ECO:0000256" key="8">
    <source>
        <dbReference type="SAM" id="Coils"/>
    </source>
</evidence>
<dbReference type="EMBL" id="SOML01000011">
    <property type="protein sequence ID" value="TFD94193.1"/>
    <property type="molecule type" value="Genomic_DNA"/>
</dbReference>
<dbReference type="InterPro" id="IPR003423">
    <property type="entry name" value="OMP_efflux"/>
</dbReference>
<dbReference type="PANTHER" id="PTHR30026">
    <property type="entry name" value="OUTER MEMBRANE PROTEIN TOLC"/>
    <property type="match status" value="1"/>
</dbReference>
<evidence type="ECO:0000256" key="1">
    <source>
        <dbReference type="ARBA" id="ARBA00004442"/>
    </source>
</evidence>
<dbReference type="RefSeq" id="WP_134437157.1">
    <property type="nucleotide sequence ID" value="NZ_SOML01000011.1"/>
</dbReference>
<proteinExistence type="inferred from homology"/>
<keyword evidence="4" id="KW-1134">Transmembrane beta strand</keyword>
<dbReference type="GO" id="GO:0015562">
    <property type="term" value="F:efflux transmembrane transporter activity"/>
    <property type="evidence" value="ECO:0007669"/>
    <property type="project" value="InterPro"/>
</dbReference>
<dbReference type="AlphaFoldDB" id="A0A4Y8KVU7"/>
<dbReference type="GO" id="GO:1990281">
    <property type="term" value="C:efflux pump complex"/>
    <property type="evidence" value="ECO:0007669"/>
    <property type="project" value="TreeGrafter"/>
</dbReference>
<keyword evidence="9" id="KW-0732">Signal</keyword>
<evidence type="ECO:0000313" key="10">
    <source>
        <dbReference type="EMBL" id="TFD94193.1"/>
    </source>
</evidence>
<dbReference type="Gene3D" id="1.20.1600.10">
    <property type="entry name" value="Outer membrane efflux proteins (OEP)"/>
    <property type="match status" value="1"/>
</dbReference>
<comment type="similarity">
    <text evidence="2">Belongs to the outer membrane factor (OMF) (TC 1.B.17) family.</text>
</comment>
<evidence type="ECO:0000256" key="2">
    <source>
        <dbReference type="ARBA" id="ARBA00007613"/>
    </source>
</evidence>